<dbReference type="InterPro" id="IPR001902">
    <property type="entry name" value="SLC26A/SulP_fam"/>
</dbReference>
<keyword evidence="3 5" id="KW-1133">Transmembrane helix</keyword>
<keyword evidence="4 5" id="KW-0472">Membrane</keyword>
<dbReference type="GO" id="GO:0016020">
    <property type="term" value="C:membrane"/>
    <property type="evidence" value="ECO:0007669"/>
    <property type="project" value="UniProtKB-SubCell"/>
</dbReference>
<dbReference type="GO" id="GO:0055085">
    <property type="term" value="P:transmembrane transport"/>
    <property type="evidence" value="ECO:0007669"/>
    <property type="project" value="InterPro"/>
</dbReference>
<evidence type="ECO:0000313" key="7">
    <source>
        <dbReference type="EMBL" id="KRG99753.1"/>
    </source>
</evidence>
<gene>
    <name evidence="7" type="ORF">GLYMA_18G169000</name>
</gene>
<proteinExistence type="predicted"/>
<dbReference type="Proteomes" id="UP000008827">
    <property type="component" value="Chromosome 18"/>
</dbReference>
<organism evidence="7">
    <name type="scientific">Glycine max</name>
    <name type="common">Soybean</name>
    <name type="synonym">Glycine hispida</name>
    <dbReference type="NCBI Taxonomy" id="3847"/>
    <lineage>
        <taxon>Eukaryota</taxon>
        <taxon>Viridiplantae</taxon>
        <taxon>Streptophyta</taxon>
        <taxon>Embryophyta</taxon>
        <taxon>Tracheophyta</taxon>
        <taxon>Spermatophyta</taxon>
        <taxon>Magnoliopsida</taxon>
        <taxon>eudicotyledons</taxon>
        <taxon>Gunneridae</taxon>
        <taxon>Pentapetalae</taxon>
        <taxon>rosids</taxon>
        <taxon>fabids</taxon>
        <taxon>Fabales</taxon>
        <taxon>Fabaceae</taxon>
        <taxon>Papilionoideae</taxon>
        <taxon>50 kb inversion clade</taxon>
        <taxon>NPAAA clade</taxon>
        <taxon>indigoferoid/millettioid clade</taxon>
        <taxon>Phaseoleae</taxon>
        <taxon>Glycine</taxon>
        <taxon>Glycine subgen. Soja</taxon>
    </lineage>
</organism>
<feature type="transmembrane region" description="Helical" evidence="5">
    <location>
        <begin position="44"/>
        <end position="65"/>
    </location>
</feature>
<dbReference type="EMBL" id="CM000851">
    <property type="protein sequence ID" value="KRG99753.1"/>
    <property type="molecule type" value="Genomic_DNA"/>
</dbReference>
<keyword evidence="2 5" id="KW-0812">Transmembrane</keyword>
<dbReference type="PANTHER" id="PTHR11814">
    <property type="entry name" value="SULFATE TRANSPORTER"/>
    <property type="match status" value="1"/>
</dbReference>
<evidence type="ECO:0000259" key="6">
    <source>
        <dbReference type="Pfam" id="PF00916"/>
    </source>
</evidence>
<feature type="transmembrane region" description="Helical" evidence="5">
    <location>
        <begin position="20"/>
        <end position="37"/>
    </location>
</feature>
<evidence type="ECO:0000313" key="8">
    <source>
        <dbReference type="EnsemblPlants" id="KRG99753"/>
    </source>
</evidence>
<dbReference type="AlphaFoldDB" id="A0A0R0F0Y9"/>
<reference evidence="8" key="2">
    <citation type="submission" date="2018-02" db="UniProtKB">
        <authorList>
            <consortium name="EnsemblPlants"/>
        </authorList>
    </citation>
    <scope>IDENTIFICATION</scope>
    <source>
        <strain evidence="8">Williams 82</strain>
    </source>
</reference>
<dbReference type="Gramene" id="KRG99753">
    <property type="protein sequence ID" value="KRG99753"/>
    <property type="gene ID" value="GLYMA_18G169000"/>
</dbReference>
<reference evidence="7 8" key="1">
    <citation type="journal article" date="2010" name="Nature">
        <title>Genome sequence of the palaeopolyploid soybean.</title>
        <authorList>
            <person name="Schmutz J."/>
            <person name="Cannon S.B."/>
            <person name="Schlueter J."/>
            <person name="Ma J."/>
            <person name="Mitros T."/>
            <person name="Nelson W."/>
            <person name="Hyten D.L."/>
            <person name="Song Q."/>
            <person name="Thelen J.J."/>
            <person name="Cheng J."/>
            <person name="Xu D."/>
            <person name="Hellsten U."/>
            <person name="May G.D."/>
            <person name="Yu Y."/>
            <person name="Sakurai T."/>
            <person name="Umezawa T."/>
            <person name="Bhattacharyya M.K."/>
            <person name="Sandhu D."/>
            <person name="Valliyodan B."/>
            <person name="Lindquist E."/>
            <person name="Peto M."/>
            <person name="Grant D."/>
            <person name="Shu S."/>
            <person name="Goodstein D."/>
            <person name="Barry K."/>
            <person name="Futrell-Griggs M."/>
            <person name="Abernathy B."/>
            <person name="Du J."/>
            <person name="Tian Z."/>
            <person name="Zhu L."/>
            <person name="Gill N."/>
            <person name="Joshi T."/>
            <person name="Libault M."/>
            <person name="Sethuraman A."/>
            <person name="Zhang X.-C."/>
            <person name="Shinozaki K."/>
            <person name="Nguyen H.T."/>
            <person name="Wing R.A."/>
            <person name="Cregan P."/>
            <person name="Specht J."/>
            <person name="Grimwood J."/>
            <person name="Rokhsar D."/>
            <person name="Stacey G."/>
            <person name="Shoemaker R.C."/>
            <person name="Jackson S.A."/>
        </authorList>
    </citation>
    <scope>NUCLEOTIDE SEQUENCE</scope>
    <source>
        <strain evidence="8">cv. Williams 82</strain>
        <tissue evidence="7">Callus</tissue>
    </source>
</reference>
<evidence type="ECO:0000313" key="9">
    <source>
        <dbReference type="Proteomes" id="UP000008827"/>
    </source>
</evidence>
<reference evidence="7" key="3">
    <citation type="submission" date="2018-07" db="EMBL/GenBank/DDBJ databases">
        <title>WGS assembly of Glycine max.</title>
        <authorList>
            <person name="Schmutz J."/>
            <person name="Cannon S."/>
            <person name="Schlueter J."/>
            <person name="Ma J."/>
            <person name="Mitros T."/>
            <person name="Nelson W."/>
            <person name="Hyten D."/>
            <person name="Song Q."/>
            <person name="Thelen J."/>
            <person name="Cheng J."/>
            <person name="Xu D."/>
            <person name="Hellsten U."/>
            <person name="May G."/>
            <person name="Yu Y."/>
            <person name="Sakurai T."/>
            <person name="Umezawa T."/>
            <person name="Bhattacharyya M."/>
            <person name="Sandhu D."/>
            <person name="Valliyodan B."/>
            <person name="Lindquist E."/>
            <person name="Peto M."/>
            <person name="Grant D."/>
            <person name="Shu S."/>
            <person name="Goodstein D."/>
            <person name="Barry K."/>
            <person name="Futrell-Griggs M."/>
            <person name="Abernathy B."/>
            <person name="Du J."/>
            <person name="Tian Z."/>
            <person name="Zhu L."/>
            <person name="Gill N."/>
            <person name="Joshi T."/>
            <person name="Libault M."/>
            <person name="Sethuraman A."/>
            <person name="Zhang X."/>
            <person name="Shinozaki K."/>
            <person name="Nguyen H."/>
            <person name="Wing R."/>
            <person name="Cregan P."/>
            <person name="Specht J."/>
            <person name="Grimwood J."/>
            <person name="Rokhsar D."/>
            <person name="Stacey G."/>
            <person name="Shoemaker R."/>
            <person name="Jackson S."/>
        </authorList>
    </citation>
    <scope>NUCLEOTIDE SEQUENCE</scope>
    <source>
        <tissue evidence="7">Callus</tissue>
    </source>
</reference>
<dbReference type="STRING" id="3847.A0A0R0F0Y9"/>
<dbReference type="OMA" id="MHTHIIN"/>
<feature type="domain" description="SLC26A/SulP transporter" evidence="6">
    <location>
        <begin position="15"/>
        <end position="114"/>
    </location>
</feature>
<evidence type="ECO:0000256" key="4">
    <source>
        <dbReference type="ARBA" id="ARBA00023136"/>
    </source>
</evidence>
<accession>A0A0R0F0Y9</accession>
<sequence>MHTHIINANIYVELQWNPRNFILGCSFLVFILTTRFLGKRKKKLFWLASISPLVSVVVSTLIVFITRADKNGVKIVKHVKGGLNPSSIHQLDFNNPYIGEVAKIGLVVAVVALTLFLLL</sequence>
<keyword evidence="9" id="KW-1185">Reference proteome</keyword>
<protein>
    <recommendedName>
        <fullName evidence="6">SLC26A/SulP transporter domain-containing protein</fullName>
    </recommendedName>
</protein>
<dbReference type="EnsemblPlants" id="KRG99753">
    <property type="protein sequence ID" value="KRG99753"/>
    <property type="gene ID" value="GLYMA_18G169000"/>
</dbReference>
<dbReference type="SMR" id="A0A0R0F0Y9"/>
<evidence type="ECO:0000256" key="5">
    <source>
        <dbReference type="SAM" id="Phobius"/>
    </source>
</evidence>
<dbReference type="InParanoid" id="A0A0R0F0Y9"/>
<evidence type="ECO:0000256" key="3">
    <source>
        <dbReference type="ARBA" id="ARBA00022989"/>
    </source>
</evidence>
<evidence type="ECO:0000256" key="1">
    <source>
        <dbReference type="ARBA" id="ARBA00004141"/>
    </source>
</evidence>
<name>A0A0R0F0Y9_SOYBN</name>
<comment type="subcellular location">
    <subcellularLocation>
        <location evidence="1">Membrane</location>
        <topology evidence="1">Multi-pass membrane protein</topology>
    </subcellularLocation>
</comment>
<feature type="transmembrane region" description="Helical" evidence="5">
    <location>
        <begin position="101"/>
        <end position="118"/>
    </location>
</feature>
<dbReference type="Pfam" id="PF00916">
    <property type="entry name" value="Sulfate_transp"/>
    <property type="match status" value="1"/>
</dbReference>
<dbReference type="InterPro" id="IPR011547">
    <property type="entry name" value="SLC26A/SulP_dom"/>
</dbReference>
<evidence type="ECO:0000256" key="2">
    <source>
        <dbReference type="ARBA" id="ARBA00022692"/>
    </source>
</evidence>